<dbReference type="EMBL" id="AFVJ01000033">
    <property type="protein sequence ID" value="EGS28967.1"/>
    <property type="molecule type" value="Genomic_DNA"/>
</dbReference>
<keyword evidence="5 7" id="KW-1133">Transmembrane helix</keyword>
<dbReference type="PROSITE" id="PS50928">
    <property type="entry name" value="ABC_TM1"/>
    <property type="match status" value="1"/>
</dbReference>
<feature type="transmembrane region" description="Helical" evidence="7">
    <location>
        <begin position="320"/>
        <end position="341"/>
    </location>
</feature>
<evidence type="ECO:0000313" key="10">
    <source>
        <dbReference type="Proteomes" id="UP000005055"/>
    </source>
</evidence>
<reference evidence="9 10" key="1">
    <citation type="journal article" date="2011" name="J. Bacteriol.">
        <title>Genome Sequence of Duck Pathogen Mycoplasma anatis Strain 1340.</title>
        <authorList>
            <person name="Guo Z."/>
            <person name="Chen P."/>
            <person name="Ren P."/>
            <person name="Kuang S."/>
            <person name="Zhou Z."/>
            <person name="Li Z."/>
            <person name="Liu M."/>
            <person name="Shi D."/>
            <person name="Xiao Y."/>
            <person name="Wang X."/>
            <person name="Zhou R."/>
            <person name="Jin H."/>
            <person name="Bi D."/>
        </authorList>
    </citation>
    <scope>NUCLEOTIDE SEQUENCE [LARGE SCALE GENOMIC DNA]</scope>
    <source>
        <strain evidence="9 10">1340</strain>
    </source>
</reference>
<dbReference type="GeneID" id="65653976"/>
<keyword evidence="3" id="KW-1003">Cell membrane</keyword>
<comment type="subcellular location">
    <subcellularLocation>
        <location evidence="1 7">Cell membrane</location>
        <topology evidence="1 7">Multi-pass membrane protein</topology>
    </subcellularLocation>
</comment>
<keyword evidence="4 7" id="KW-0812">Transmembrane</keyword>
<protein>
    <recommendedName>
        <fullName evidence="8">ABC transmembrane type-1 domain-containing protein</fullName>
    </recommendedName>
</protein>
<sequence length="349" mass="40796">MQNKKFTLAQPHNLTPMYHRKRNFFTELINNKIFIFLTITLLILVIFSLCSFIFNNKVPEILFKLGIEKNIKTTLITQNNIVEITYNPESNSKIKILEEYLINNNINYNIDKEKIIPILSFNIKDLLSYWDKFTLALGSNNSGESVLIVNLQKFSFSILYAISIFIIELFFSLPIGCWISINKRSFKILNSTLAYLISIPDLLIFMFILVMIKNFLLLTIILILTGIIRMTYWTIQFAITEVKKEYMIILVNSNMNKISIIYKHLIPKIVSKILTIFSARIGYILGLISTINLIGFPIQWNVLNNIREYWKFQVDNILQVLFPLLYLSVFLISFRIWCIAISRTIDVTK</sequence>
<dbReference type="GO" id="GO:0055085">
    <property type="term" value="P:transmembrane transport"/>
    <property type="evidence" value="ECO:0007669"/>
    <property type="project" value="InterPro"/>
</dbReference>
<evidence type="ECO:0000256" key="4">
    <source>
        <dbReference type="ARBA" id="ARBA00022692"/>
    </source>
</evidence>
<keyword evidence="2 7" id="KW-0813">Transport</keyword>
<dbReference type="SUPFAM" id="SSF161098">
    <property type="entry name" value="MetI-like"/>
    <property type="match status" value="1"/>
</dbReference>
<proteinExistence type="inferred from homology"/>
<feature type="transmembrane region" description="Helical" evidence="7">
    <location>
        <begin position="218"/>
        <end position="239"/>
    </location>
</feature>
<dbReference type="PANTHER" id="PTHR43386">
    <property type="entry name" value="OLIGOPEPTIDE TRANSPORT SYSTEM PERMEASE PROTEIN APPC"/>
    <property type="match status" value="1"/>
</dbReference>
<accession>F9QE54</accession>
<evidence type="ECO:0000256" key="3">
    <source>
        <dbReference type="ARBA" id="ARBA00022475"/>
    </source>
</evidence>
<dbReference type="InterPro" id="IPR050366">
    <property type="entry name" value="BP-dependent_transpt_permease"/>
</dbReference>
<gene>
    <name evidence="9" type="ORF">GIG_03412</name>
</gene>
<dbReference type="RefSeq" id="WP_006886775.1">
    <property type="nucleotide sequence ID" value="NZ_AFVJ01000033.1"/>
</dbReference>
<dbReference type="AlphaFoldDB" id="F9QE54"/>
<evidence type="ECO:0000256" key="5">
    <source>
        <dbReference type="ARBA" id="ARBA00022989"/>
    </source>
</evidence>
<dbReference type="eggNOG" id="COG1173">
    <property type="taxonomic scope" value="Bacteria"/>
</dbReference>
<feature type="transmembrane region" description="Helical" evidence="7">
    <location>
        <begin position="193"/>
        <end position="212"/>
    </location>
</feature>
<evidence type="ECO:0000256" key="2">
    <source>
        <dbReference type="ARBA" id="ARBA00022448"/>
    </source>
</evidence>
<dbReference type="GO" id="GO:0005886">
    <property type="term" value="C:plasma membrane"/>
    <property type="evidence" value="ECO:0007669"/>
    <property type="project" value="UniProtKB-SubCell"/>
</dbReference>
<comment type="caution">
    <text evidence="9">The sequence shown here is derived from an EMBL/GenBank/DDBJ whole genome shotgun (WGS) entry which is preliminary data.</text>
</comment>
<feature type="transmembrane region" description="Helical" evidence="7">
    <location>
        <begin position="281"/>
        <end position="300"/>
    </location>
</feature>
<feature type="domain" description="ABC transmembrane type-1" evidence="8">
    <location>
        <begin position="154"/>
        <end position="333"/>
    </location>
</feature>
<dbReference type="InterPro" id="IPR000515">
    <property type="entry name" value="MetI-like"/>
</dbReference>
<dbReference type="Gene3D" id="1.10.3720.10">
    <property type="entry name" value="MetI-like"/>
    <property type="match status" value="1"/>
</dbReference>
<evidence type="ECO:0000256" key="1">
    <source>
        <dbReference type="ARBA" id="ARBA00004651"/>
    </source>
</evidence>
<dbReference type="InterPro" id="IPR035906">
    <property type="entry name" value="MetI-like_sf"/>
</dbReference>
<keyword evidence="10" id="KW-1185">Reference proteome</keyword>
<dbReference type="STRING" id="1034808.GIG_03412"/>
<evidence type="ECO:0000259" key="8">
    <source>
        <dbReference type="PROSITE" id="PS50928"/>
    </source>
</evidence>
<name>F9QE54_9BACT</name>
<dbReference type="Proteomes" id="UP000005055">
    <property type="component" value="Unassembled WGS sequence"/>
</dbReference>
<evidence type="ECO:0000256" key="7">
    <source>
        <dbReference type="RuleBase" id="RU363032"/>
    </source>
</evidence>
<organism evidence="9 10">
    <name type="scientific">Mycoplasmopsis anatis 1340</name>
    <dbReference type="NCBI Taxonomy" id="1034808"/>
    <lineage>
        <taxon>Bacteria</taxon>
        <taxon>Bacillati</taxon>
        <taxon>Mycoplasmatota</taxon>
        <taxon>Mycoplasmoidales</taxon>
        <taxon>Metamycoplasmataceae</taxon>
        <taxon>Mycoplasmopsis</taxon>
    </lineage>
</organism>
<evidence type="ECO:0000256" key="6">
    <source>
        <dbReference type="ARBA" id="ARBA00023136"/>
    </source>
</evidence>
<dbReference type="PANTHER" id="PTHR43386:SF1">
    <property type="entry name" value="D,D-DIPEPTIDE TRANSPORT SYSTEM PERMEASE PROTEIN DDPC-RELATED"/>
    <property type="match status" value="1"/>
</dbReference>
<keyword evidence="6 7" id="KW-0472">Membrane</keyword>
<evidence type="ECO:0000313" key="9">
    <source>
        <dbReference type="EMBL" id="EGS28967.1"/>
    </source>
</evidence>
<comment type="similarity">
    <text evidence="7">Belongs to the binding-protein-dependent transport system permease family.</text>
</comment>
<feature type="transmembrane region" description="Helical" evidence="7">
    <location>
        <begin position="33"/>
        <end position="54"/>
    </location>
</feature>
<feature type="transmembrane region" description="Helical" evidence="7">
    <location>
        <begin position="158"/>
        <end position="181"/>
    </location>
</feature>
<dbReference type="Pfam" id="PF00528">
    <property type="entry name" value="BPD_transp_1"/>
    <property type="match status" value="1"/>
</dbReference>